<evidence type="ECO:0000313" key="2">
    <source>
        <dbReference type="EMBL" id="GIH40924.1"/>
    </source>
</evidence>
<sequence>MSDHRLVEAGGLRLAYRTWGDEGGTPVVLLHALGKDASDWDGPAAALAADGHRVYAPDLRGHGSSGWPGVYSFPVMRDDVAAFLDALGLAVADVVGHSMGGVVAYLLAASHPGRVGRLVLEDVPPPLPRPRTVPERPEGPLPFDWEMVLAIRAQVDDPDPAWLEALGTVAAPTLVVAGGPDSHIPQDRLAEMGRRMPDARVVTIPAGHLVHENAPERFAETVVAFLRR</sequence>
<dbReference type="InterPro" id="IPR000073">
    <property type="entry name" value="AB_hydrolase_1"/>
</dbReference>
<dbReference type="InterPro" id="IPR029058">
    <property type="entry name" value="AB_hydrolase_fold"/>
</dbReference>
<dbReference type="Proteomes" id="UP000603904">
    <property type="component" value="Unassembled WGS sequence"/>
</dbReference>
<dbReference type="Pfam" id="PF00561">
    <property type="entry name" value="Abhydrolase_1"/>
    <property type="match status" value="1"/>
</dbReference>
<evidence type="ECO:0000259" key="1">
    <source>
        <dbReference type="Pfam" id="PF00561"/>
    </source>
</evidence>
<proteinExistence type="predicted"/>
<keyword evidence="2" id="KW-0378">Hydrolase</keyword>
<dbReference type="PANTHER" id="PTHR43194:SF2">
    <property type="entry name" value="PEROXISOMAL MEMBRANE PROTEIN LPX1"/>
    <property type="match status" value="1"/>
</dbReference>
<reference evidence="2 3" key="1">
    <citation type="submission" date="2021-01" db="EMBL/GenBank/DDBJ databases">
        <title>Whole genome shotgun sequence of Microbispora corallina NBRC 16416.</title>
        <authorList>
            <person name="Komaki H."/>
            <person name="Tamura T."/>
        </authorList>
    </citation>
    <scope>NUCLEOTIDE SEQUENCE [LARGE SCALE GENOMIC DNA]</scope>
    <source>
        <strain evidence="2 3">NBRC 16416</strain>
    </source>
</reference>
<evidence type="ECO:0000313" key="3">
    <source>
        <dbReference type="Proteomes" id="UP000603904"/>
    </source>
</evidence>
<feature type="domain" description="AB hydrolase-1" evidence="1">
    <location>
        <begin position="26"/>
        <end position="123"/>
    </location>
</feature>
<protein>
    <submittedName>
        <fullName evidence="2">Alpha/beta hydrolase</fullName>
    </submittedName>
</protein>
<dbReference type="RefSeq" id="WP_204058307.1">
    <property type="nucleotide sequence ID" value="NZ_BAAAGP010000014.1"/>
</dbReference>
<dbReference type="SUPFAM" id="SSF53474">
    <property type="entry name" value="alpha/beta-Hydrolases"/>
    <property type="match status" value="1"/>
</dbReference>
<dbReference type="PRINTS" id="PR00111">
    <property type="entry name" value="ABHYDROLASE"/>
</dbReference>
<gene>
    <name evidence="2" type="ORF">Mco01_39240</name>
</gene>
<dbReference type="PANTHER" id="PTHR43194">
    <property type="entry name" value="HYDROLASE ALPHA/BETA FOLD FAMILY"/>
    <property type="match status" value="1"/>
</dbReference>
<dbReference type="Gene3D" id="3.40.50.1820">
    <property type="entry name" value="alpha/beta hydrolase"/>
    <property type="match status" value="2"/>
</dbReference>
<dbReference type="GO" id="GO:0016787">
    <property type="term" value="F:hydrolase activity"/>
    <property type="evidence" value="ECO:0007669"/>
    <property type="project" value="UniProtKB-KW"/>
</dbReference>
<keyword evidence="3" id="KW-1185">Reference proteome</keyword>
<dbReference type="EMBL" id="BOOC01000017">
    <property type="protein sequence ID" value="GIH40924.1"/>
    <property type="molecule type" value="Genomic_DNA"/>
</dbReference>
<dbReference type="InterPro" id="IPR050228">
    <property type="entry name" value="Carboxylesterase_BioH"/>
</dbReference>
<comment type="caution">
    <text evidence="2">The sequence shown here is derived from an EMBL/GenBank/DDBJ whole genome shotgun (WGS) entry which is preliminary data.</text>
</comment>
<accession>A0ABQ4G1I4</accession>
<organism evidence="2 3">
    <name type="scientific">Microbispora corallina</name>
    <dbReference type="NCBI Taxonomy" id="83302"/>
    <lineage>
        <taxon>Bacteria</taxon>
        <taxon>Bacillati</taxon>
        <taxon>Actinomycetota</taxon>
        <taxon>Actinomycetes</taxon>
        <taxon>Streptosporangiales</taxon>
        <taxon>Streptosporangiaceae</taxon>
        <taxon>Microbispora</taxon>
    </lineage>
</organism>
<name>A0ABQ4G1I4_9ACTN</name>